<feature type="domain" description="Heterokaryon incompatibility" evidence="1">
    <location>
        <begin position="93"/>
        <end position="178"/>
    </location>
</feature>
<evidence type="ECO:0000259" key="1">
    <source>
        <dbReference type="Pfam" id="PF06985"/>
    </source>
</evidence>
<dbReference type="PANTHER" id="PTHR10622:SF10">
    <property type="entry name" value="HET DOMAIN-CONTAINING PROTEIN"/>
    <property type="match status" value="1"/>
</dbReference>
<organism evidence="2 3">
    <name type="scientific">Marasmiellus scandens</name>
    <dbReference type="NCBI Taxonomy" id="2682957"/>
    <lineage>
        <taxon>Eukaryota</taxon>
        <taxon>Fungi</taxon>
        <taxon>Dikarya</taxon>
        <taxon>Basidiomycota</taxon>
        <taxon>Agaricomycotina</taxon>
        <taxon>Agaricomycetes</taxon>
        <taxon>Agaricomycetidae</taxon>
        <taxon>Agaricales</taxon>
        <taxon>Marasmiineae</taxon>
        <taxon>Omphalotaceae</taxon>
        <taxon>Marasmiellus</taxon>
    </lineage>
</organism>
<evidence type="ECO:0000313" key="3">
    <source>
        <dbReference type="Proteomes" id="UP001498398"/>
    </source>
</evidence>
<keyword evidence="3" id="KW-1185">Reference proteome</keyword>
<dbReference type="Proteomes" id="UP001498398">
    <property type="component" value="Unassembled WGS sequence"/>
</dbReference>
<dbReference type="PANTHER" id="PTHR10622">
    <property type="entry name" value="HET DOMAIN-CONTAINING PROTEIN"/>
    <property type="match status" value="1"/>
</dbReference>
<dbReference type="InterPro" id="IPR010730">
    <property type="entry name" value="HET"/>
</dbReference>
<dbReference type="EMBL" id="JBANRG010000070">
    <property type="protein sequence ID" value="KAK7440029.1"/>
    <property type="molecule type" value="Genomic_DNA"/>
</dbReference>
<protein>
    <recommendedName>
        <fullName evidence="1">Heterokaryon incompatibility domain-containing protein</fullName>
    </recommendedName>
</protein>
<evidence type="ECO:0000313" key="2">
    <source>
        <dbReference type="EMBL" id="KAK7440029.1"/>
    </source>
</evidence>
<reference evidence="2 3" key="1">
    <citation type="submission" date="2024-01" db="EMBL/GenBank/DDBJ databases">
        <title>A draft genome for the cacao thread blight pathogen Marasmiellus scandens.</title>
        <authorList>
            <person name="Baruah I.K."/>
            <person name="Leung J."/>
            <person name="Bukari Y."/>
            <person name="Amoako-Attah I."/>
            <person name="Meinhardt L.W."/>
            <person name="Bailey B.A."/>
            <person name="Cohen S.P."/>
        </authorList>
    </citation>
    <scope>NUCLEOTIDE SEQUENCE [LARGE SCALE GENOMIC DNA]</scope>
    <source>
        <strain evidence="2 3">GH-19</strain>
    </source>
</reference>
<sequence length="628" mass="72620">MNSFTVPSKPSPCEHDTHFPYASLSDEAFDLFSTHSCHSSHRLVLEEEGIISVANNPHSPDLLVPINICPRRLINTRTFKLVEFCENSIVPPYAILSHKWIPGEEITYEEFIHQENTVPKSRFQKIRTACHRALQDGINYIWVDTCCIKQRDHDDVAANITSMYAYYQNAQVCYAYLVDVLHLHGSCVSSEWFKRTWTLQELVAPRTVIFFNKRWQRIGNKHDLRDGIHRQTTIPISILSAEQSVQDIDVLTRLSWAKGRSTTIRHDEAFCLQGLLGVTVEPDYEESSDTSFNRLGAALFSIQPELKGRLRISNFFRSHRWIQVHQGKEVSIMNPTSPNLMVPIDVCPHRLIDTYTLKLVEFDEDEITPPYAVLSHRWVGRDEVVYTEFLRARKKTFSKSGYRKIQAACRQAREDNIRYIWIDTCCIQQGNHEDVAANITSMYAYYQNSEVCYAYLTDLRNKSDLLGNGTQPKSDWFRRGWTLQELLAPRSVIFFNKHWRRIGDKHELRDDIHRLTTIPPAILAGSQSIQDIDVLTRMSWAMRRKTTKAQDEAYCLQGLLGVTVEPDYEEDPFASFNRLGQALFGAYPVLKEKLGISDDLFQDPNSDLFSVLLRIRFSDSRDRIINTR</sequence>
<gene>
    <name evidence="2" type="ORF">VKT23_017280</name>
</gene>
<accession>A0ABR1IWV9</accession>
<comment type="caution">
    <text evidence="2">The sequence shown here is derived from an EMBL/GenBank/DDBJ whole genome shotgun (WGS) entry which is preliminary data.</text>
</comment>
<dbReference type="Pfam" id="PF06985">
    <property type="entry name" value="HET"/>
    <property type="match status" value="2"/>
</dbReference>
<name>A0ABR1IWV9_9AGAR</name>
<feature type="domain" description="Heterokaryon incompatibility" evidence="1">
    <location>
        <begin position="371"/>
        <end position="463"/>
    </location>
</feature>
<proteinExistence type="predicted"/>